<dbReference type="Proteomes" id="UP000044071">
    <property type="component" value="Unassembled WGS sequence"/>
</dbReference>
<dbReference type="STRING" id="1034943.BN59_01532"/>
<proteinExistence type="predicted"/>
<gene>
    <name evidence="1" type="ORF">BN59_01532</name>
</gene>
<dbReference type="eggNOG" id="COG0790">
    <property type="taxonomic scope" value="Bacteria"/>
</dbReference>
<dbReference type="InterPro" id="IPR011990">
    <property type="entry name" value="TPR-like_helical_dom_sf"/>
</dbReference>
<dbReference type="Pfam" id="PF08238">
    <property type="entry name" value="Sel1"/>
    <property type="match status" value="13"/>
</dbReference>
<dbReference type="Gene3D" id="1.25.40.10">
    <property type="entry name" value="Tetratricopeptide repeat domain"/>
    <property type="match status" value="5"/>
</dbReference>
<name>A0A078KS10_9GAMM</name>
<organism evidence="1 2">
    <name type="scientific">Legionella massiliensis</name>
    <dbReference type="NCBI Taxonomy" id="1034943"/>
    <lineage>
        <taxon>Bacteria</taxon>
        <taxon>Pseudomonadati</taxon>
        <taxon>Pseudomonadota</taxon>
        <taxon>Gammaproteobacteria</taxon>
        <taxon>Legionellales</taxon>
        <taxon>Legionellaceae</taxon>
        <taxon>Legionella</taxon>
    </lineage>
</organism>
<sequence>MKRPSENTLLNPYKRIALDKDLHAESLYKEGIKLKSNNPNEAFNKFKLAADRLFTPAIFELAQCYMRGIGTQKNGIEAFALYNKAFIGGYAEAGFFIGSFIENRHKAGMIEAVNNYAITPETICSVYAQALKLAEKTTSEWRVQNRWYALACLKLGKFYQDGFGTPKSEIQAYGHYLEAASLANIPEAHFQAAFLLLANYEKLMPGRTLEDAQKQAFNWHYKIFANQNIGQHAAGLTKLADCYFRGIGTEPNRTLAIEYYKRADALGYRIATMRLAELYETEQNHKLAFEYYYKAREASHQAAYKAGFYMEQFYGAKDFTVSVSISRETVYELYKTAASKGNDQARFALVRCLELGFGIKQDRPLAYDKYMQLANAGNLDARYRAALLLSDDIRSTTLDCKTEAFTKHFSVFKGTTHTEGLCALAKCYQTGTGTKTDLIEAFICYKQAADLGSAEAMYNLFLCYRDGLGIQKDMNLALSWCERASQQNYIPAVYSTALNIIDGLDTKTAKEKVIPLLEQASQSITDAITVLGQCYERGFGVEKNEKQALEYFHEAFAKECPRAALELGLYNKREGYFSSAHSYFVFASKAGYVPAFFYLGESLKNGWGPSGFDKEIREKEIFDNFKKAYEKNNAHTEAMFHLGWCYEHDIGCDSDLMKELNTQKSFKPKKELALKKAFELYEKAAKNPYLGQASFALGLCYMYGKGTETNKEKAKDLFIAASKQGIDEAYFELGLLYDERGKPNKAFEYYLNYAQAVHHKRKLFLDHCDKEQSLLMESQKLSEQEPLPRLKPLLPVNNKDVFSALLIPASPMLSTPEKNIPAEDPSELIFKTARIFSGVVERLYKNSLPPTFQSFFSEKTPEETRRIAREYHENLVKPQKSSLKAEIFLKIALSKNHPEAALRLGDFYSGLCFSTGEDIGSSEPDIFLALEYYEQSSHPIAKERLKDPSVLREESYWVEFFKKACDQSLKWIETLTAPEKSLNAAEKSDLRNTQEKVQNIQYKLGKYYSRKAERAETAKSSQFFPSPNEREQFMEEAKKYFQMAADQGHEESINALHDLNALSVVALQN</sequence>
<dbReference type="EMBL" id="CCSB01000002">
    <property type="protein sequence ID" value="CDZ77250.1"/>
    <property type="molecule type" value="Genomic_DNA"/>
</dbReference>
<keyword evidence="2" id="KW-1185">Reference proteome</keyword>
<protein>
    <submittedName>
        <fullName evidence="1">Sel1 repeat</fullName>
    </submittedName>
</protein>
<dbReference type="InterPro" id="IPR006597">
    <property type="entry name" value="Sel1-like"/>
</dbReference>
<reference evidence="1 2" key="1">
    <citation type="submission" date="2014-06" db="EMBL/GenBank/DDBJ databases">
        <authorList>
            <person name="Urmite Genomes Urmite Genomes"/>
        </authorList>
    </citation>
    <scope>NUCLEOTIDE SEQUENCE [LARGE SCALE GENOMIC DNA]</scope>
</reference>
<dbReference type="SMART" id="SM00671">
    <property type="entry name" value="SEL1"/>
    <property type="match status" value="11"/>
</dbReference>
<dbReference type="AlphaFoldDB" id="A0A078KS10"/>
<dbReference type="InterPro" id="IPR050767">
    <property type="entry name" value="Sel1_AlgK"/>
</dbReference>
<accession>A0A078KS10</accession>
<dbReference type="PANTHER" id="PTHR11102">
    <property type="entry name" value="SEL-1-LIKE PROTEIN"/>
    <property type="match status" value="1"/>
</dbReference>
<evidence type="ECO:0000313" key="1">
    <source>
        <dbReference type="EMBL" id="CDZ77250.1"/>
    </source>
</evidence>
<dbReference type="OrthoDB" id="5886447at2"/>
<dbReference type="SUPFAM" id="SSF81901">
    <property type="entry name" value="HCP-like"/>
    <property type="match status" value="6"/>
</dbReference>
<dbReference type="PANTHER" id="PTHR11102:SF160">
    <property type="entry name" value="ERAD-ASSOCIATED E3 UBIQUITIN-PROTEIN LIGASE COMPONENT HRD3"/>
    <property type="match status" value="1"/>
</dbReference>
<evidence type="ECO:0000313" key="2">
    <source>
        <dbReference type="Proteomes" id="UP000044071"/>
    </source>
</evidence>